<dbReference type="EMBL" id="DF842145">
    <property type="protein sequence ID" value="GAT46098.1"/>
    <property type="molecule type" value="Genomic_DNA"/>
</dbReference>
<reference evidence="2" key="1">
    <citation type="submission" date="2014-09" db="EMBL/GenBank/DDBJ databases">
        <title>Genome sequence of the luminous mushroom Mycena chlorophos for searching fungal bioluminescence genes.</title>
        <authorList>
            <person name="Tanaka Y."/>
            <person name="Kasuga D."/>
            <person name="Oba Y."/>
            <person name="Hase S."/>
            <person name="Sato K."/>
            <person name="Oba Y."/>
            <person name="Sakakibara Y."/>
        </authorList>
    </citation>
    <scope>NUCLEOTIDE SEQUENCE</scope>
</reference>
<protein>
    <submittedName>
        <fullName evidence="2">Uncharacterized protein</fullName>
    </submittedName>
</protein>
<evidence type="ECO:0000256" key="1">
    <source>
        <dbReference type="SAM" id="MobiDB-lite"/>
    </source>
</evidence>
<evidence type="ECO:0000313" key="3">
    <source>
        <dbReference type="Proteomes" id="UP000815677"/>
    </source>
</evidence>
<dbReference type="Proteomes" id="UP000815677">
    <property type="component" value="Unassembled WGS sequence"/>
</dbReference>
<keyword evidence="3" id="KW-1185">Reference proteome</keyword>
<gene>
    <name evidence="2" type="ORF">MCHLO_03638</name>
</gene>
<organism evidence="2 3">
    <name type="scientific">Mycena chlorophos</name>
    <name type="common">Agaric fungus</name>
    <name type="synonym">Agaricus chlorophos</name>
    <dbReference type="NCBI Taxonomy" id="658473"/>
    <lineage>
        <taxon>Eukaryota</taxon>
        <taxon>Fungi</taxon>
        <taxon>Dikarya</taxon>
        <taxon>Basidiomycota</taxon>
        <taxon>Agaricomycotina</taxon>
        <taxon>Agaricomycetes</taxon>
        <taxon>Agaricomycetidae</taxon>
        <taxon>Agaricales</taxon>
        <taxon>Marasmiineae</taxon>
        <taxon>Mycenaceae</taxon>
        <taxon>Mycena</taxon>
    </lineage>
</organism>
<feature type="region of interest" description="Disordered" evidence="1">
    <location>
        <begin position="124"/>
        <end position="150"/>
    </location>
</feature>
<evidence type="ECO:0000313" key="2">
    <source>
        <dbReference type="EMBL" id="GAT46098.1"/>
    </source>
</evidence>
<sequence>MTNQHEGAAFLLLQSSTAPTKRSTYHDASPPQISLLSASAIQLRLRIAAVTHKQKQDHMSRALVLLLSFAYRKGFVAFGGFEILTLCSSCWPRHRRPQRSCVFSVAQTLRHFRQLPSTPLVPCPNTTLPPPSPHHTPVLSSRKISVKKRT</sequence>
<feature type="compositionally biased region" description="Pro residues" evidence="1">
    <location>
        <begin position="124"/>
        <end position="134"/>
    </location>
</feature>
<proteinExistence type="predicted"/>
<accession>A0ABQ0L4V7</accession>
<name>A0ABQ0L4V7_MYCCL</name>